<evidence type="ECO:0000313" key="3">
    <source>
        <dbReference type="Proteomes" id="UP000323386"/>
    </source>
</evidence>
<feature type="compositionally biased region" description="Polar residues" evidence="1">
    <location>
        <begin position="20"/>
        <end position="29"/>
    </location>
</feature>
<dbReference type="AlphaFoldDB" id="A0A5C3F409"/>
<gene>
    <name evidence="2" type="ORF">PSFLO_04145</name>
</gene>
<feature type="compositionally biased region" description="Basic and acidic residues" evidence="1">
    <location>
        <begin position="657"/>
        <end position="670"/>
    </location>
</feature>
<proteinExistence type="predicted"/>
<feature type="compositionally biased region" description="Polar residues" evidence="1">
    <location>
        <begin position="354"/>
        <end position="367"/>
    </location>
</feature>
<protein>
    <submittedName>
        <fullName evidence="2">Uncharacterized protein</fullName>
    </submittedName>
</protein>
<feature type="region of interest" description="Disordered" evidence="1">
    <location>
        <begin position="1"/>
        <end position="39"/>
    </location>
</feature>
<name>A0A5C3F409_9BASI</name>
<feature type="compositionally biased region" description="Low complexity" evidence="1">
    <location>
        <begin position="597"/>
        <end position="616"/>
    </location>
</feature>
<dbReference type="EMBL" id="OOIP01000011">
    <property type="protein sequence ID" value="SPO38666.1"/>
    <property type="molecule type" value="Genomic_DNA"/>
</dbReference>
<feature type="compositionally biased region" description="Polar residues" evidence="1">
    <location>
        <begin position="410"/>
        <end position="419"/>
    </location>
</feature>
<keyword evidence="3" id="KW-1185">Reference proteome</keyword>
<sequence>MMSACETNGTAGLQAAPSLDESTATSSTLEPPDSDSKLSAALDRLDLGVSQAEDAKSRAAGLALCSSNSMTIQCHRPADAKAHYGSGSGMGHVSTSYGSRFARHPTLLAPASMESHSSFDTFCSVPPSPSMSEGLTDSPSSVSSMNSFRRGDLADIEDLDLEPELETVSECDEESSSLCSTDIVLDMDSDSERASNGGLDNDHGAGANLGRSGTLKALASGSPASDYARRKRSEWYLNSYANKIAARRPRKPKASRVAEIVEEGGGDIRTTVMPRPSFAGGSADWSCEMAGPPAPAPRSISPSDTVPSVPSPLCVCISADTSHGSGEAGGSTAMDDSVETVKALKLDGDATGKDGTSSEARDNSTFPQLDDTASEAAPRPPSPSSPPRGARARRDSSPARLRPCFRRRSSNQSAASTRESSCDRESVRGRSVRFSPAPPMEMRTHSPVEYDRKSCPINNKLSPEDVEELRTMKMEMGLLEAKWAADAACKAPPPESRADTNDVDRALSDAAHNAGIAALSAASHRGSIGAAETGPSGMAHMTTAARIRLQKEREREKERQKQLPRFNRPARSAQYDCDSVRAKFGQAPPPPLPGLPQPASRSASPRSSSAPPISRTPSEERAFRSLLTEPPTQLDRRTSVIPTLTQTAPSPPPSPLDVDHANKAGRDAWRRPSIGGPTTASLRVGGAGASTVESRGRAPGPASLPAATSRGGTVSSPSPSSPLRPANMPSSWTPPSSSPSPSPPSFPGPSSYGGYDSPVSCEFYESGSEYDLVG</sequence>
<evidence type="ECO:0000256" key="1">
    <source>
        <dbReference type="SAM" id="MobiDB-lite"/>
    </source>
</evidence>
<reference evidence="2 3" key="1">
    <citation type="submission" date="2018-03" db="EMBL/GenBank/DDBJ databases">
        <authorList>
            <person name="Guldener U."/>
        </authorList>
    </citation>
    <scope>NUCLEOTIDE SEQUENCE [LARGE SCALE GENOMIC DNA]</scope>
    <source>
        <strain evidence="2 3">DAOM196992</strain>
    </source>
</reference>
<feature type="region of interest" description="Disordered" evidence="1">
    <location>
        <begin position="347"/>
        <end position="456"/>
    </location>
</feature>
<feature type="compositionally biased region" description="Low complexity" evidence="1">
    <location>
        <begin position="748"/>
        <end position="758"/>
    </location>
</feature>
<feature type="compositionally biased region" description="Low complexity" evidence="1">
    <location>
        <begin position="297"/>
        <end position="307"/>
    </location>
</feature>
<feature type="compositionally biased region" description="Pro residues" evidence="1">
    <location>
        <begin position="736"/>
        <end position="747"/>
    </location>
</feature>
<feature type="compositionally biased region" description="Basic and acidic residues" evidence="1">
    <location>
        <begin position="442"/>
        <end position="454"/>
    </location>
</feature>
<feature type="compositionally biased region" description="Pro residues" evidence="1">
    <location>
        <begin position="587"/>
        <end position="596"/>
    </location>
</feature>
<feature type="region of interest" description="Disordered" evidence="1">
    <location>
        <begin position="288"/>
        <end position="307"/>
    </location>
</feature>
<accession>A0A5C3F409</accession>
<dbReference type="OrthoDB" id="3366471at2759"/>
<evidence type="ECO:0000313" key="2">
    <source>
        <dbReference type="EMBL" id="SPO38666.1"/>
    </source>
</evidence>
<feature type="compositionally biased region" description="Basic and acidic residues" evidence="1">
    <location>
        <begin position="551"/>
        <end position="561"/>
    </location>
</feature>
<feature type="region of interest" description="Disordered" evidence="1">
    <location>
        <begin position="551"/>
        <end position="758"/>
    </location>
</feature>
<dbReference type="Proteomes" id="UP000323386">
    <property type="component" value="Unassembled WGS sequence"/>
</dbReference>
<organism evidence="2 3">
    <name type="scientific">Pseudozyma flocculosa</name>
    <dbReference type="NCBI Taxonomy" id="84751"/>
    <lineage>
        <taxon>Eukaryota</taxon>
        <taxon>Fungi</taxon>
        <taxon>Dikarya</taxon>
        <taxon>Basidiomycota</taxon>
        <taxon>Ustilaginomycotina</taxon>
        <taxon>Ustilaginomycetes</taxon>
        <taxon>Ustilaginales</taxon>
        <taxon>Ustilaginaceae</taxon>
        <taxon>Pseudozyma</taxon>
    </lineage>
</organism>
<feature type="compositionally biased region" description="Polar residues" evidence="1">
    <location>
        <begin position="1"/>
        <end position="11"/>
    </location>
</feature>